<organism evidence="9 10">
    <name type="scientific">Corynebacterium spheniscorum</name>
    <dbReference type="NCBI Taxonomy" id="185761"/>
    <lineage>
        <taxon>Bacteria</taxon>
        <taxon>Bacillati</taxon>
        <taxon>Actinomycetota</taxon>
        <taxon>Actinomycetes</taxon>
        <taxon>Mycobacteriales</taxon>
        <taxon>Corynebacteriaceae</taxon>
        <taxon>Corynebacterium</taxon>
    </lineage>
</organism>
<evidence type="ECO:0000313" key="9">
    <source>
        <dbReference type="EMBL" id="SFG25112.1"/>
    </source>
</evidence>
<dbReference type="PANTHER" id="PTHR11431:SF127">
    <property type="entry name" value="BACTERIAL NON-HEME FERRITIN"/>
    <property type="match status" value="1"/>
</dbReference>
<keyword evidence="4 5" id="KW-0408">Iron</keyword>
<dbReference type="CDD" id="cd01055">
    <property type="entry name" value="Nonheme_Ferritin"/>
    <property type="match status" value="1"/>
</dbReference>
<protein>
    <recommendedName>
        <fullName evidence="6">Ferritin</fullName>
    </recommendedName>
</protein>
<gene>
    <name evidence="9" type="ORF">SAMN05660282_00352</name>
</gene>
<feature type="binding site" evidence="5">
    <location>
        <position position="95"/>
    </location>
    <ligand>
        <name>Fe cation</name>
        <dbReference type="ChEBI" id="CHEBI:24875"/>
        <label>1</label>
    </ligand>
</feature>
<dbReference type="Proteomes" id="UP000199065">
    <property type="component" value="Unassembled WGS sequence"/>
</dbReference>
<dbReference type="GO" id="GO:0006879">
    <property type="term" value="P:intracellular iron ion homeostasis"/>
    <property type="evidence" value="ECO:0007669"/>
    <property type="project" value="UniProtKB-KW"/>
</dbReference>
<evidence type="ECO:0000256" key="2">
    <source>
        <dbReference type="ARBA" id="ARBA00022723"/>
    </source>
</evidence>
<dbReference type="SUPFAM" id="SSF47240">
    <property type="entry name" value="Ferritin-like"/>
    <property type="match status" value="1"/>
</dbReference>
<name>A0A1I2Q9R5_9CORY</name>
<dbReference type="InterPro" id="IPR009078">
    <property type="entry name" value="Ferritin-like_SF"/>
</dbReference>
<accession>A0A1I2Q9R5</accession>
<evidence type="ECO:0000256" key="7">
    <source>
        <dbReference type="SAM" id="Coils"/>
    </source>
</evidence>
<evidence type="ECO:0000256" key="5">
    <source>
        <dbReference type="PIRSR" id="PIRSR601519-1"/>
    </source>
</evidence>
<feature type="binding site" evidence="5">
    <location>
        <position position="18"/>
    </location>
    <ligand>
        <name>Fe cation</name>
        <dbReference type="ChEBI" id="CHEBI:24875"/>
        <label>1</label>
    </ligand>
</feature>
<evidence type="ECO:0000259" key="8">
    <source>
        <dbReference type="PROSITE" id="PS50905"/>
    </source>
</evidence>
<dbReference type="GO" id="GO:0004322">
    <property type="term" value="F:ferroxidase activity"/>
    <property type="evidence" value="ECO:0007669"/>
    <property type="project" value="TreeGrafter"/>
</dbReference>
<dbReference type="GO" id="GO:0006826">
    <property type="term" value="P:iron ion transport"/>
    <property type="evidence" value="ECO:0007669"/>
    <property type="project" value="InterPro"/>
</dbReference>
<evidence type="ECO:0000313" key="10">
    <source>
        <dbReference type="Proteomes" id="UP000199065"/>
    </source>
</evidence>
<dbReference type="PANTHER" id="PTHR11431">
    <property type="entry name" value="FERRITIN"/>
    <property type="match status" value="1"/>
</dbReference>
<keyword evidence="10" id="KW-1185">Reference proteome</keyword>
<dbReference type="InterPro" id="IPR009040">
    <property type="entry name" value="Ferritin-like_diiron"/>
</dbReference>
<evidence type="ECO:0000256" key="6">
    <source>
        <dbReference type="RuleBase" id="RU361145"/>
    </source>
</evidence>
<dbReference type="GO" id="GO:0008198">
    <property type="term" value="F:ferrous iron binding"/>
    <property type="evidence" value="ECO:0007669"/>
    <property type="project" value="TreeGrafter"/>
</dbReference>
<dbReference type="STRING" id="185761.SAMN05660282_00352"/>
<evidence type="ECO:0000256" key="4">
    <source>
        <dbReference type="ARBA" id="ARBA00023004"/>
    </source>
</evidence>
<dbReference type="Pfam" id="PF00210">
    <property type="entry name" value="Ferritin"/>
    <property type="match status" value="1"/>
</dbReference>
<dbReference type="GO" id="GO:0005829">
    <property type="term" value="C:cytosol"/>
    <property type="evidence" value="ECO:0007669"/>
    <property type="project" value="TreeGrafter"/>
</dbReference>
<keyword evidence="3" id="KW-0560">Oxidoreductase</keyword>
<dbReference type="InterPro" id="IPR041719">
    <property type="entry name" value="Ferritin_prok"/>
</dbReference>
<keyword evidence="1 6" id="KW-0409">Iron storage</keyword>
<dbReference type="OrthoDB" id="9801481at2"/>
<dbReference type="GO" id="GO:0008199">
    <property type="term" value="F:ferric iron binding"/>
    <property type="evidence" value="ECO:0007669"/>
    <property type="project" value="InterPro"/>
</dbReference>
<evidence type="ECO:0000256" key="3">
    <source>
        <dbReference type="ARBA" id="ARBA00023002"/>
    </source>
</evidence>
<dbReference type="EMBL" id="FOPJ01000002">
    <property type="protein sequence ID" value="SFG25112.1"/>
    <property type="molecule type" value="Genomic_DNA"/>
</dbReference>
<dbReference type="Gene3D" id="1.20.1260.10">
    <property type="match status" value="1"/>
</dbReference>
<keyword evidence="2 5" id="KW-0479">Metal-binding</keyword>
<dbReference type="InterPro" id="IPR012347">
    <property type="entry name" value="Ferritin-like"/>
</dbReference>
<feature type="binding site" evidence="5">
    <location>
        <position position="51"/>
    </location>
    <ligand>
        <name>Fe cation</name>
        <dbReference type="ChEBI" id="CHEBI:24875"/>
        <label>1</label>
    </ligand>
</feature>
<dbReference type="InterPro" id="IPR001519">
    <property type="entry name" value="Ferritin"/>
</dbReference>
<feature type="domain" description="Ferritin-like diiron" evidence="8">
    <location>
        <begin position="1"/>
        <end position="146"/>
    </location>
</feature>
<reference evidence="9 10" key="1">
    <citation type="submission" date="2016-10" db="EMBL/GenBank/DDBJ databases">
        <authorList>
            <person name="de Groot N.N."/>
        </authorList>
    </citation>
    <scope>NUCLEOTIDE SEQUENCE [LARGE SCALE GENOMIC DNA]</scope>
    <source>
        <strain>J11</strain>
        <strain evidence="10">PG 39</strain>
    </source>
</reference>
<feature type="coiled-coil region" evidence="7">
    <location>
        <begin position="91"/>
        <end position="118"/>
    </location>
</feature>
<proteinExistence type="predicted"/>
<feature type="binding site" evidence="5">
    <location>
        <position position="128"/>
    </location>
    <ligand>
        <name>Fe cation</name>
        <dbReference type="ChEBI" id="CHEBI:24875"/>
        <label>1</label>
    </ligand>
</feature>
<dbReference type="PROSITE" id="PS50905">
    <property type="entry name" value="FERRITIN_LIKE"/>
    <property type="match status" value="1"/>
</dbReference>
<feature type="binding site" evidence="5">
    <location>
        <position position="54"/>
    </location>
    <ligand>
        <name>Fe cation</name>
        <dbReference type="ChEBI" id="CHEBI:24875"/>
        <label>1</label>
    </ligand>
</feature>
<keyword evidence="7" id="KW-0175">Coiled coil</keyword>
<evidence type="ECO:0000256" key="1">
    <source>
        <dbReference type="ARBA" id="ARBA00022434"/>
    </source>
</evidence>
<dbReference type="AlphaFoldDB" id="A0A1I2Q9R5"/>
<dbReference type="RefSeq" id="WP_092283850.1">
    <property type="nucleotide sequence ID" value="NZ_FOPJ01000002.1"/>
</dbReference>
<sequence length="163" mass="18388">MMINDKLANALNDQVTAEIHASLLYLQLSYALDDLGLVGMRDWMRAQHEEELEHAEAFSQHLLDRDITPQIKAIESPQVSVKTAEDAFAAALEHERKVSAMIRNLENIREEVRDLDSRPLLDQFLAEQIEEESTVSEILDRLKIAGESGSGILHIDAELGDRK</sequence>
<dbReference type="InterPro" id="IPR008331">
    <property type="entry name" value="Ferritin_DPS_dom"/>
</dbReference>